<dbReference type="Proteomes" id="UP001304970">
    <property type="component" value="Chromosome"/>
</dbReference>
<dbReference type="EMBL" id="CP131061">
    <property type="protein sequence ID" value="WNY27691.1"/>
    <property type="molecule type" value="Genomic_DNA"/>
</dbReference>
<gene>
    <name evidence="2" type="ORF">MsAm2_14960</name>
</gene>
<organism evidence="2 3">
    <name type="scientific">Methanolapillus ohkumae</name>
    <dbReference type="NCBI Taxonomy" id="3028298"/>
    <lineage>
        <taxon>Archaea</taxon>
        <taxon>Methanobacteriati</taxon>
        <taxon>Methanobacteriota</taxon>
        <taxon>Stenosarchaea group</taxon>
        <taxon>Methanomicrobia</taxon>
        <taxon>Methanosarcinales</taxon>
        <taxon>Methanosarcinaceae</taxon>
        <taxon>Methanolapillus</taxon>
    </lineage>
</organism>
<dbReference type="SUPFAM" id="SSF53659">
    <property type="entry name" value="Isocitrate/Isopropylmalate dehydrogenase-like"/>
    <property type="match status" value="1"/>
</dbReference>
<dbReference type="AlphaFoldDB" id="A0AA96VFU4"/>
<dbReference type="GeneID" id="89228919"/>
<evidence type="ECO:0000313" key="2">
    <source>
        <dbReference type="EMBL" id="WNY27691.1"/>
    </source>
</evidence>
<sequence length="304" mass="32922">MTPSNSSNRSENEQAEAVLSGPEQVADSKEMRKLIGLIERYAVQKHATVAMGIREPDTDTIKCVRRAVENGYADVILVGNVDEITRVSKSVFSEKPLPFQIIDTNEPEEKLVSLLMSGEVDAAIRGTAKAGDSLSRLKNACDIHEIHRIAILLTKQGNPYFFAPVGIDEGMTAEDKVKFICLGTHLLKRLGVSPCVGLISAPTAAGKAESEIILAAMKEKGIHAVDYHMNLEKAFENSNYIIAPNGISGNLIFRALTFLGGGDGLGAPILMDHHVFVDTSRSAGHYTKAIMVASALSKKREHKK</sequence>
<accession>A0AA96VFU4</accession>
<dbReference type="RefSeq" id="WP_338097649.1">
    <property type="nucleotide sequence ID" value="NZ_CP131061.1"/>
</dbReference>
<keyword evidence="3" id="KW-1185">Reference proteome</keyword>
<feature type="region of interest" description="Disordered" evidence="1">
    <location>
        <begin position="1"/>
        <end position="24"/>
    </location>
</feature>
<dbReference type="Gene3D" id="3.40.718.10">
    <property type="entry name" value="Isopropylmalate Dehydrogenase"/>
    <property type="match status" value="1"/>
</dbReference>
<protein>
    <recommendedName>
        <fullName evidence="4">Methyltransferase</fullName>
    </recommendedName>
</protein>
<reference evidence="2 3" key="1">
    <citation type="submission" date="2023-07" db="EMBL/GenBank/DDBJ databases">
        <title>Closed genome sequence of Methanosarcinaceae archaeon Am2.</title>
        <authorList>
            <person name="Poehlein A."/>
            <person name="Protasov E."/>
            <person name="Platt K."/>
            <person name="Reeh H."/>
            <person name="Daniel R."/>
            <person name="Brune A."/>
        </authorList>
    </citation>
    <scope>NUCLEOTIDE SEQUENCE [LARGE SCALE GENOMIC DNA]</scope>
    <source>
        <strain evidence="2 3">Am2</strain>
    </source>
</reference>
<proteinExistence type="predicted"/>
<evidence type="ECO:0000256" key="1">
    <source>
        <dbReference type="SAM" id="MobiDB-lite"/>
    </source>
</evidence>
<name>A0AA96VFU4_9EURY</name>
<evidence type="ECO:0008006" key="4">
    <source>
        <dbReference type="Google" id="ProtNLM"/>
    </source>
</evidence>
<evidence type="ECO:0000313" key="3">
    <source>
        <dbReference type="Proteomes" id="UP001304970"/>
    </source>
</evidence>